<keyword evidence="1" id="KW-0812">Transmembrane</keyword>
<sequence length="52" mass="5808">MRHRPYIFAVTPVCSSVTALALGWPAWVAWLLGVLAVVSVAVETVRWREERG</sequence>
<feature type="transmembrane region" description="Helical" evidence="1">
    <location>
        <begin position="29"/>
        <end position="47"/>
    </location>
</feature>
<organism evidence="2 3">
    <name type="scientific">Amycolatopsis thermalba</name>
    <dbReference type="NCBI Taxonomy" id="944492"/>
    <lineage>
        <taxon>Bacteria</taxon>
        <taxon>Bacillati</taxon>
        <taxon>Actinomycetota</taxon>
        <taxon>Actinomycetes</taxon>
        <taxon>Pseudonocardiales</taxon>
        <taxon>Pseudonocardiaceae</taxon>
        <taxon>Amycolatopsis</taxon>
    </lineage>
</organism>
<evidence type="ECO:0000313" key="2">
    <source>
        <dbReference type="EMBL" id="UQS27224.1"/>
    </source>
</evidence>
<reference evidence="2" key="1">
    <citation type="submission" date="2022-01" db="EMBL/GenBank/DDBJ databases">
        <title>PSI-footprinting approach for the identification of protein synthesis inhibitor producers.</title>
        <authorList>
            <person name="Handel F."/>
            <person name="Kulik A."/>
            <person name="Wex K.W."/>
            <person name="Berscheid A."/>
            <person name="Saur J.S."/>
            <person name="Winkler A."/>
            <person name="Wibberg D."/>
            <person name="Kalinowski J."/>
            <person name="Broetz-Oesterhelt H."/>
            <person name="Mast Y."/>
        </authorList>
    </citation>
    <scope>NUCLEOTIDE SEQUENCE</scope>
    <source>
        <strain evidence="2">KNN 49.3e</strain>
    </source>
</reference>
<dbReference type="Proteomes" id="UP000830158">
    <property type="component" value="Chromosome"/>
</dbReference>
<dbReference type="RefSeq" id="WP_158224402.1">
    <property type="nucleotide sequence ID" value="NZ_CP091196.1"/>
</dbReference>
<evidence type="ECO:0000256" key="1">
    <source>
        <dbReference type="SAM" id="Phobius"/>
    </source>
</evidence>
<keyword evidence="3" id="KW-1185">Reference proteome</keyword>
<gene>
    <name evidence="2" type="ORF">L1857_32690</name>
</gene>
<evidence type="ECO:0000313" key="3">
    <source>
        <dbReference type="Proteomes" id="UP000830158"/>
    </source>
</evidence>
<name>A0ABY4P4K6_9PSEU</name>
<accession>A0ABY4P4K6</accession>
<keyword evidence="1" id="KW-1133">Transmembrane helix</keyword>
<proteinExistence type="predicted"/>
<keyword evidence="1" id="KW-0472">Membrane</keyword>
<protein>
    <submittedName>
        <fullName evidence="2">DUF4231 domain-containing protein</fullName>
    </submittedName>
</protein>
<dbReference type="EMBL" id="CP091196">
    <property type="protein sequence ID" value="UQS27224.1"/>
    <property type="molecule type" value="Genomic_DNA"/>
</dbReference>